<dbReference type="SUPFAM" id="SSF53098">
    <property type="entry name" value="Ribonuclease H-like"/>
    <property type="match status" value="1"/>
</dbReference>
<name>A0A443NNK9_9MAGN</name>
<comment type="caution">
    <text evidence="3">The sequence shown here is derived from an EMBL/GenBank/DDBJ whole genome shotgun (WGS) entry which is preliminary data.</text>
</comment>
<dbReference type="InterPro" id="IPR008906">
    <property type="entry name" value="HATC_C_dom"/>
</dbReference>
<dbReference type="Pfam" id="PF05699">
    <property type="entry name" value="Dimer_Tnp_hAT"/>
    <property type="match status" value="1"/>
</dbReference>
<feature type="domain" description="DUF659" evidence="1">
    <location>
        <begin position="192"/>
        <end position="344"/>
    </location>
</feature>
<evidence type="ECO:0000259" key="1">
    <source>
        <dbReference type="Pfam" id="PF04937"/>
    </source>
</evidence>
<dbReference type="PANTHER" id="PTHR32166:SF63">
    <property type="entry name" value="HAT TRANSPOSON SUPERFAMILY PROTEIN"/>
    <property type="match status" value="1"/>
</dbReference>
<dbReference type="AlphaFoldDB" id="A0A443NNK9"/>
<organism evidence="3 4">
    <name type="scientific">Cinnamomum micranthum f. kanehirae</name>
    <dbReference type="NCBI Taxonomy" id="337451"/>
    <lineage>
        <taxon>Eukaryota</taxon>
        <taxon>Viridiplantae</taxon>
        <taxon>Streptophyta</taxon>
        <taxon>Embryophyta</taxon>
        <taxon>Tracheophyta</taxon>
        <taxon>Spermatophyta</taxon>
        <taxon>Magnoliopsida</taxon>
        <taxon>Magnoliidae</taxon>
        <taxon>Laurales</taxon>
        <taxon>Lauraceae</taxon>
        <taxon>Cinnamomum</taxon>
    </lineage>
</organism>
<keyword evidence="4" id="KW-1185">Reference proteome</keyword>
<dbReference type="EMBL" id="QPKB01000003">
    <property type="protein sequence ID" value="RWR80123.1"/>
    <property type="molecule type" value="Genomic_DNA"/>
</dbReference>
<dbReference type="Proteomes" id="UP000283530">
    <property type="component" value="Unassembled WGS sequence"/>
</dbReference>
<sequence length="706" mass="79718">MTDLIHDHGTPIDKSKKRVSCKYCCKVVSGFHRLRYHLGGVKGDVVPCQKVPADVQILMRDGLLEMKKQKLSKEMGQLQYPDMALKRHLSFQSTEIRSGQLESTQPTILGKGKKVLESIPKDGAGKDFFIPCTRLDAQEATTCKMMESSRSVLRCIGRFFYDVGIDFGAAKSPYFKKMIDALSDGRTGCRVPGYQELKGWILQEEVKEIQGHVEVVKHSWERTGCSILLDGWTDPRGRSLINFMVGCPEGVIYLRSVDATESIGDIDALFSLFDGVIEEVGVKNVVQVITYDTSFVMDAVGKKLMEKHRTIFWTVCAVRCISRILEEIEIMDHVTGVLNKAKTITRFIYSHASILKLMKNHTCGRELVRPSRVKSATPFCTLLNIVLNEENLRNMFNSSTWNSSVWASRTEGKMVAELVRESSFWVGAEEVLKVVDPLVCVLRLIDGGHKPLMGYIYETMDQAKEAIRKNFGGKKARYLPFWNIIDAVWDNNLHSPLHSAGYFLNPSLFYSTDFCADAEVSNGLLCCIVRMVEDQCAHDLIVQQLEMYRAALGGFAQEIAIDQRRHTPPALWWLLYGGTCPELQKFAIRILSQTCSGVSSYNMKRNMSELLHTQGRNDIEQQKLRDLAFVHYNLRLRHSPSTMDVMGDDIVQEEIDAMDNWIVDIQGLASGNDDLDWMDTVINDVNTTVKVAEEGSSSIEVKEELQ</sequence>
<dbReference type="Pfam" id="PF04937">
    <property type="entry name" value="DUF659"/>
    <property type="match status" value="1"/>
</dbReference>
<proteinExistence type="predicted"/>
<reference evidence="3 4" key="1">
    <citation type="journal article" date="2019" name="Nat. Plants">
        <title>Stout camphor tree genome fills gaps in understanding of flowering plant genome evolution.</title>
        <authorList>
            <person name="Chaw S.M."/>
            <person name="Liu Y.C."/>
            <person name="Wu Y.W."/>
            <person name="Wang H.Y."/>
            <person name="Lin C.I."/>
            <person name="Wu C.S."/>
            <person name="Ke H.M."/>
            <person name="Chang L.Y."/>
            <person name="Hsu C.Y."/>
            <person name="Yang H.T."/>
            <person name="Sudianto E."/>
            <person name="Hsu M.H."/>
            <person name="Wu K.P."/>
            <person name="Wang L.N."/>
            <person name="Leebens-Mack J.H."/>
            <person name="Tsai I.J."/>
        </authorList>
    </citation>
    <scope>NUCLEOTIDE SEQUENCE [LARGE SCALE GENOMIC DNA]</scope>
    <source>
        <strain evidence="4">cv. Chaw 1501</strain>
        <tissue evidence="3">Young leaves</tissue>
    </source>
</reference>
<protein>
    <submittedName>
        <fullName evidence="3">Putative HAT transposon superfamily protein</fullName>
    </submittedName>
</protein>
<evidence type="ECO:0000313" key="4">
    <source>
        <dbReference type="Proteomes" id="UP000283530"/>
    </source>
</evidence>
<accession>A0A443NNK9</accession>
<dbReference type="OrthoDB" id="1741262at2759"/>
<dbReference type="InterPro" id="IPR007021">
    <property type="entry name" value="DUF659"/>
</dbReference>
<dbReference type="InterPro" id="IPR012337">
    <property type="entry name" value="RNaseH-like_sf"/>
</dbReference>
<evidence type="ECO:0000313" key="3">
    <source>
        <dbReference type="EMBL" id="RWR80123.1"/>
    </source>
</evidence>
<gene>
    <name evidence="3" type="ORF">CKAN_00874200</name>
</gene>
<dbReference type="PANTHER" id="PTHR32166">
    <property type="entry name" value="OSJNBA0013A04.12 PROTEIN"/>
    <property type="match status" value="1"/>
</dbReference>
<dbReference type="GO" id="GO:0046983">
    <property type="term" value="F:protein dimerization activity"/>
    <property type="evidence" value="ECO:0007669"/>
    <property type="project" value="InterPro"/>
</dbReference>
<evidence type="ECO:0000259" key="2">
    <source>
        <dbReference type="Pfam" id="PF05699"/>
    </source>
</evidence>
<feature type="domain" description="HAT C-terminal dimerisation" evidence="2">
    <location>
        <begin position="565"/>
        <end position="634"/>
    </location>
</feature>